<name>A0A4C1X1E0_EUMVA</name>
<accession>A0A4C1X1E0</accession>
<dbReference type="Proteomes" id="UP000299102">
    <property type="component" value="Unassembled WGS sequence"/>
</dbReference>
<feature type="compositionally biased region" description="Low complexity" evidence="1">
    <location>
        <begin position="66"/>
        <end position="93"/>
    </location>
</feature>
<organism evidence="2 3">
    <name type="scientific">Eumeta variegata</name>
    <name type="common">Bagworm moth</name>
    <name type="synonym">Eumeta japonica</name>
    <dbReference type="NCBI Taxonomy" id="151549"/>
    <lineage>
        <taxon>Eukaryota</taxon>
        <taxon>Metazoa</taxon>
        <taxon>Ecdysozoa</taxon>
        <taxon>Arthropoda</taxon>
        <taxon>Hexapoda</taxon>
        <taxon>Insecta</taxon>
        <taxon>Pterygota</taxon>
        <taxon>Neoptera</taxon>
        <taxon>Endopterygota</taxon>
        <taxon>Lepidoptera</taxon>
        <taxon>Glossata</taxon>
        <taxon>Ditrysia</taxon>
        <taxon>Tineoidea</taxon>
        <taxon>Psychidae</taxon>
        <taxon>Oiketicinae</taxon>
        <taxon>Eumeta</taxon>
    </lineage>
</organism>
<sequence>MSIRCLRRATRGRARSRACAQRQGGGHRAVKRRLTRAGRAQLNPHTQATAARRIPMNADRVEAARTGDPAAAAEAARVSEPLPPSSYSSSSGPRQEGLSDRRGAPRSIGSQLK</sequence>
<gene>
    <name evidence="2" type="ORF">EVAR_37018_1</name>
</gene>
<evidence type="ECO:0000313" key="2">
    <source>
        <dbReference type="EMBL" id="GBP56762.1"/>
    </source>
</evidence>
<evidence type="ECO:0000256" key="1">
    <source>
        <dbReference type="SAM" id="MobiDB-lite"/>
    </source>
</evidence>
<comment type="caution">
    <text evidence="2">The sequence shown here is derived from an EMBL/GenBank/DDBJ whole genome shotgun (WGS) entry which is preliminary data.</text>
</comment>
<proteinExistence type="predicted"/>
<reference evidence="2 3" key="1">
    <citation type="journal article" date="2019" name="Commun. Biol.">
        <title>The bagworm genome reveals a unique fibroin gene that provides high tensile strength.</title>
        <authorList>
            <person name="Kono N."/>
            <person name="Nakamura H."/>
            <person name="Ohtoshi R."/>
            <person name="Tomita M."/>
            <person name="Numata K."/>
            <person name="Arakawa K."/>
        </authorList>
    </citation>
    <scope>NUCLEOTIDE SEQUENCE [LARGE SCALE GENOMIC DNA]</scope>
</reference>
<dbReference type="EMBL" id="BGZK01000700">
    <property type="protein sequence ID" value="GBP56762.1"/>
    <property type="molecule type" value="Genomic_DNA"/>
</dbReference>
<feature type="region of interest" description="Disordered" evidence="1">
    <location>
        <begin position="1"/>
        <end position="113"/>
    </location>
</feature>
<keyword evidence="3" id="KW-1185">Reference proteome</keyword>
<protein>
    <submittedName>
        <fullName evidence="2">Uncharacterized protein</fullName>
    </submittedName>
</protein>
<evidence type="ECO:0000313" key="3">
    <source>
        <dbReference type="Proteomes" id="UP000299102"/>
    </source>
</evidence>
<dbReference type="AlphaFoldDB" id="A0A4C1X1E0"/>
<feature type="compositionally biased region" description="Basic residues" evidence="1">
    <location>
        <begin position="1"/>
        <end position="16"/>
    </location>
</feature>